<dbReference type="Proteomes" id="UP001295423">
    <property type="component" value="Unassembled WGS sequence"/>
</dbReference>
<gene>
    <name evidence="2" type="ORF">CYCCA115_LOCUS12348</name>
</gene>
<keyword evidence="3" id="KW-1185">Reference proteome</keyword>
<dbReference type="InterPro" id="IPR049625">
    <property type="entry name" value="Glyco_transf_61_cat"/>
</dbReference>
<evidence type="ECO:0000259" key="1">
    <source>
        <dbReference type="Pfam" id="PF04577"/>
    </source>
</evidence>
<name>A0AAD2JH47_9STRA</name>
<dbReference type="Pfam" id="PF04577">
    <property type="entry name" value="Glyco_transf_61"/>
    <property type="match status" value="1"/>
</dbReference>
<sequence length="301" mass="34036">MGGARNKKNVKPILIISFIALLPVFNNGAIGRRIINNARLTTTSFQPSSFELPVGAVSSPFKYLDHNDTCIPQPNLPLSRGHFVISNIDYAHLTGITAESSEAICMLTRSVLELFQSQMSLEIVNNKWLERRNATEKPYVVRNNAFDVKHYQDLHQYSAAHFQLKDISSDTCTNEKPRIGILNRANYSWRSILNAEEVALSAAKTLSRDDFIQVGYFENQNLSDQVAFFRSVDILIAPHGAHLTGLAFIDAPCSHLLELFPKRYSIPYYYGSLAMSNGKKYSYLYMSEQFFVLPLQRLSDI</sequence>
<reference evidence="2" key="1">
    <citation type="submission" date="2023-08" db="EMBL/GenBank/DDBJ databases">
        <authorList>
            <person name="Audoor S."/>
            <person name="Bilcke G."/>
        </authorList>
    </citation>
    <scope>NUCLEOTIDE SEQUENCE</scope>
</reference>
<protein>
    <recommendedName>
        <fullName evidence="1">Glycosyltransferase 61 catalytic domain-containing protein</fullName>
    </recommendedName>
</protein>
<dbReference type="EMBL" id="CAKOGP040001759">
    <property type="protein sequence ID" value="CAJ1949953.1"/>
    <property type="molecule type" value="Genomic_DNA"/>
</dbReference>
<accession>A0AAD2JH47</accession>
<feature type="domain" description="Glycosyltransferase 61 catalytic" evidence="1">
    <location>
        <begin position="136"/>
        <end position="252"/>
    </location>
</feature>
<evidence type="ECO:0000313" key="2">
    <source>
        <dbReference type="EMBL" id="CAJ1949953.1"/>
    </source>
</evidence>
<proteinExistence type="predicted"/>
<comment type="caution">
    <text evidence="2">The sequence shown here is derived from an EMBL/GenBank/DDBJ whole genome shotgun (WGS) entry which is preliminary data.</text>
</comment>
<dbReference type="AlphaFoldDB" id="A0AAD2JH47"/>
<evidence type="ECO:0000313" key="3">
    <source>
        <dbReference type="Proteomes" id="UP001295423"/>
    </source>
</evidence>
<organism evidence="2 3">
    <name type="scientific">Cylindrotheca closterium</name>
    <dbReference type="NCBI Taxonomy" id="2856"/>
    <lineage>
        <taxon>Eukaryota</taxon>
        <taxon>Sar</taxon>
        <taxon>Stramenopiles</taxon>
        <taxon>Ochrophyta</taxon>
        <taxon>Bacillariophyta</taxon>
        <taxon>Bacillariophyceae</taxon>
        <taxon>Bacillariophycidae</taxon>
        <taxon>Bacillariales</taxon>
        <taxon>Bacillariaceae</taxon>
        <taxon>Cylindrotheca</taxon>
    </lineage>
</organism>
<dbReference type="GO" id="GO:0016757">
    <property type="term" value="F:glycosyltransferase activity"/>
    <property type="evidence" value="ECO:0007669"/>
    <property type="project" value="InterPro"/>
</dbReference>